<evidence type="ECO:0000313" key="2">
    <source>
        <dbReference type="EMBL" id="KIK99337.1"/>
    </source>
</evidence>
<name>A0A0D0DL87_9AGAM</name>
<reference evidence="2 3" key="1">
    <citation type="submission" date="2014-04" db="EMBL/GenBank/DDBJ databases">
        <authorList>
            <consortium name="DOE Joint Genome Institute"/>
            <person name="Kuo A."/>
            <person name="Kohler A."/>
            <person name="Jargeat P."/>
            <person name="Nagy L.G."/>
            <person name="Floudas D."/>
            <person name="Copeland A."/>
            <person name="Barry K.W."/>
            <person name="Cichocki N."/>
            <person name="Veneault-Fourrey C."/>
            <person name="LaButti K."/>
            <person name="Lindquist E.A."/>
            <person name="Lipzen A."/>
            <person name="Lundell T."/>
            <person name="Morin E."/>
            <person name="Murat C."/>
            <person name="Sun H."/>
            <person name="Tunlid A."/>
            <person name="Henrissat B."/>
            <person name="Grigoriev I.V."/>
            <person name="Hibbett D.S."/>
            <person name="Martin F."/>
            <person name="Nordberg H.P."/>
            <person name="Cantor M.N."/>
            <person name="Hua S.X."/>
        </authorList>
    </citation>
    <scope>NUCLEOTIDE SEQUENCE [LARGE SCALE GENOMIC DNA]</scope>
    <source>
        <strain evidence="2 3">Ve08.2h10</strain>
    </source>
</reference>
<organism evidence="2 3">
    <name type="scientific">Paxillus rubicundulus Ve08.2h10</name>
    <dbReference type="NCBI Taxonomy" id="930991"/>
    <lineage>
        <taxon>Eukaryota</taxon>
        <taxon>Fungi</taxon>
        <taxon>Dikarya</taxon>
        <taxon>Basidiomycota</taxon>
        <taxon>Agaricomycotina</taxon>
        <taxon>Agaricomycetes</taxon>
        <taxon>Agaricomycetidae</taxon>
        <taxon>Boletales</taxon>
        <taxon>Paxilineae</taxon>
        <taxon>Paxillaceae</taxon>
        <taxon>Paxillus</taxon>
    </lineage>
</organism>
<dbReference type="AlphaFoldDB" id="A0A0D0DL87"/>
<proteinExistence type="predicted"/>
<dbReference type="InParanoid" id="A0A0D0DL87"/>
<dbReference type="EMBL" id="KN824863">
    <property type="protein sequence ID" value="KIK99337.1"/>
    <property type="molecule type" value="Genomic_DNA"/>
</dbReference>
<gene>
    <name evidence="2" type="ORF">PAXRUDRAFT_822894</name>
</gene>
<protein>
    <submittedName>
        <fullName evidence="2">Unplaced genomic scaffold scaffold_41, whole genome shotgun sequence</fullName>
    </submittedName>
</protein>
<dbReference type="Proteomes" id="UP000054538">
    <property type="component" value="Unassembled WGS sequence"/>
</dbReference>
<keyword evidence="3" id="KW-1185">Reference proteome</keyword>
<evidence type="ECO:0000313" key="3">
    <source>
        <dbReference type="Proteomes" id="UP000054538"/>
    </source>
</evidence>
<feature type="compositionally biased region" description="Polar residues" evidence="1">
    <location>
        <begin position="12"/>
        <end position="22"/>
    </location>
</feature>
<sequence length="60" mass="6454">MDAEFRNKRMTHTITGQAQSGHSCPCLCPPVAMTPRSPRLINSAPRGRSESASGGLVEEE</sequence>
<dbReference type="HOGENOM" id="CLU_2942462_0_0_1"/>
<accession>A0A0D0DL87</accession>
<feature type="region of interest" description="Disordered" evidence="1">
    <location>
        <begin position="1"/>
        <end position="60"/>
    </location>
</feature>
<evidence type="ECO:0000256" key="1">
    <source>
        <dbReference type="SAM" id="MobiDB-lite"/>
    </source>
</evidence>
<reference evidence="3" key="2">
    <citation type="submission" date="2015-01" db="EMBL/GenBank/DDBJ databases">
        <title>Evolutionary Origins and Diversification of the Mycorrhizal Mutualists.</title>
        <authorList>
            <consortium name="DOE Joint Genome Institute"/>
            <consortium name="Mycorrhizal Genomics Consortium"/>
            <person name="Kohler A."/>
            <person name="Kuo A."/>
            <person name="Nagy L.G."/>
            <person name="Floudas D."/>
            <person name="Copeland A."/>
            <person name="Barry K.W."/>
            <person name="Cichocki N."/>
            <person name="Veneault-Fourrey C."/>
            <person name="LaButti K."/>
            <person name="Lindquist E.A."/>
            <person name="Lipzen A."/>
            <person name="Lundell T."/>
            <person name="Morin E."/>
            <person name="Murat C."/>
            <person name="Riley R."/>
            <person name="Ohm R."/>
            <person name="Sun H."/>
            <person name="Tunlid A."/>
            <person name="Henrissat B."/>
            <person name="Grigoriev I.V."/>
            <person name="Hibbett D.S."/>
            <person name="Martin F."/>
        </authorList>
    </citation>
    <scope>NUCLEOTIDE SEQUENCE [LARGE SCALE GENOMIC DNA]</scope>
    <source>
        <strain evidence="3">Ve08.2h10</strain>
    </source>
</reference>